<dbReference type="GO" id="GO:0005524">
    <property type="term" value="F:ATP binding"/>
    <property type="evidence" value="ECO:0007669"/>
    <property type="project" value="UniProtKB-KW"/>
</dbReference>
<keyword evidence="3" id="KW-1003">Cell membrane</keyword>
<protein>
    <submittedName>
        <fullName evidence="20">Undecaprenol kinase</fullName>
    </submittedName>
</protein>
<evidence type="ECO:0000256" key="4">
    <source>
        <dbReference type="ARBA" id="ARBA00022516"/>
    </source>
</evidence>
<feature type="binding site" evidence="17">
    <location>
        <position position="76"/>
    </location>
    <ligand>
        <name>ATP</name>
        <dbReference type="ChEBI" id="CHEBI:30616"/>
    </ligand>
</feature>
<evidence type="ECO:0000256" key="1">
    <source>
        <dbReference type="ARBA" id="ARBA00004651"/>
    </source>
</evidence>
<keyword evidence="12 19" id="KW-0472">Membrane</keyword>
<evidence type="ECO:0000313" key="20">
    <source>
        <dbReference type="EMBL" id="SEK21492.1"/>
    </source>
</evidence>
<sequence length="159" mass="17349">MNIKNELLKFFKSFRYAASGIIRCIKTQRNMRFHIGAAGAVAIVAILCSVSIAEELALLLTVGGVIALECVNTAIENAVNLAAKTKPSELAKAAKDCAAGAVLLFCIAAACVAAVVFGRRILYILGCFAEYPELIIAAVLYFGLWFWWVFFCFRENKDD</sequence>
<feature type="binding site" evidence="17">
    <location>
        <begin position="95"/>
        <end position="96"/>
    </location>
    <ligand>
        <name>ATP</name>
        <dbReference type="ChEBI" id="CHEBI:30616"/>
    </ligand>
</feature>
<evidence type="ECO:0000256" key="9">
    <source>
        <dbReference type="ARBA" id="ARBA00022840"/>
    </source>
</evidence>
<evidence type="ECO:0000256" key="12">
    <source>
        <dbReference type="ARBA" id="ARBA00023136"/>
    </source>
</evidence>
<dbReference type="GO" id="GO:0008654">
    <property type="term" value="P:phospholipid biosynthetic process"/>
    <property type="evidence" value="ECO:0007669"/>
    <property type="project" value="UniProtKB-KW"/>
</dbReference>
<keyword evidence="4" id="KW-0444">Lipid biosynthesis</keyword>
<feature type="binding site" evidence="17">
    <location>
        <position position="16"/>
    </location>
    <ligand>
        <name>ATP</name>
        <dbReference type="ChEBI" id="CHEBI:30616"/>
    </ligand>
</feature>
<organism evidence="20 21">
    <name type="scientific">Ruminococcus albus</name>
    <dbReference type="NCBI Taxonomy" id="1264"/>
    <lineage>
        <taxon>Bacteria</taxon>
        <taxon>Bacillati</taxon>
        <taxon>Bacillota</taxon>
        <taxon>Clostridia</taxon>
        <taxon>Eubacteriales</taxon>
        <taxon>Oscillospiraceae</taxon>
        <taxon>Ruminococcus</taxon>
    </lineage>
</organism>
<feature type="transmembrane region" description="Helical" evidence="19">
    <location>
        <begin position="134"/>
        <end position="153"/>
    </location>
</feature>
<reference evidence="20 21" key="1">
    <citation type="submission" date="2016-10" db="EMBL/GenBank/DDBJ databases">
        <authorList>
            <person name="de Groot N.N."/>
        </authorList>
    </citation>
    <scope>NUCLEOTIDE SEQUENCE [LARGE SCALE GENOMIC DNA]</scope>
    <source>
        <strain evidence="20 21">KH2T6</strain>
    </source>
</reference>
<evidence type="ECO:0000256" key="15">
    <source>
        <dbReference type="PIRSR" id="PIRSR600829-1"/>
    </source>
</evidence>
<keyword evidence="9 17" id="KW-0067">ATP-binding</keyword>
<evidence type="ECO:0000256" key="7">
    <source>
        <dbReference type="ARBA" id="ARBA00022741"/>
    </source>
</evidence>
<name>A0A1H7FAS8_RUMAL</name>
<dbReference type="GO" id="GO:0005886">
    <property type="term" value="C:plasma membrane"/>
    <property type="evidence" value="ECO:0007669"/>
    <property type="project" value="UniProtKB-SubCell"/>
</dbReference>
<accession>A0A1H7FAS8</accession>
<feature type="transmembrane region" description="Helical" evidence="19">
    <location>
        <begin position="100"/>
        <end position="122"/>
    </location>
</feature>
<evidence type="ECO:0000313" key="21">
    <source>
        <dbReference type="Proteomes" id="UP000186015"/>
    </source>
</evidence>
<keyword evidence="11" id="KW-0443">Lipid metabolism</keyword>
<comment type="similarity">
    <text evidence="2">Belongs to the bacterial diacylglycerol kinase family.</text>
</comment>
<dbReference type="PANTHER" id="PTHR34299:SF1">
    <property type="entry name" value="DIACYLGLYCEROL KINASE"/>
    <property type="match status" value="1"/>
</dbReference>
<evidence type="ECO:0000256" key="2">
    <source>
        <dbReference type="ARBA" id="ARBA00005967"/>
    </source>
</evidence>
<dbReference type="CDD" id="cd14265">
    <property type="entry name" value="UDPK_IM_like"/>
    <property type="match status" value="1"/>
</dbReference>
<dbReference type="RefSeq" id="WP_074828113.1">
    <property type="nucleotide sequence ID" value="NZ_FOAT01000001.1"/>
</dbReference>
<evidence type="ECO:0000256" key="6">
    <source>
        <dbReference type="ARBA" id="ARBA00022692"/>
    </source>
</evidence>
<dbReference type="InterPro" id="IPR000829">
    <property type="entry name" value="DAGK"/>
</dbReference>
<keyword evidence="10 19" id="KW-1133">Transmembrane helix</keyword>
<keyword evidence="5" id="KW-0808">Transferase</keyword>
<evidence type="ECO:0000256" key="3">
    <source>
        <dbReference type="ARBA" id="ARBA00022475"/>
    </source>
</evidence>
<keyword evidence="6 19" id="KW-0812">Transmembrane</keyword>
<dbReference type="Proteomes" id="UP000186015">
    <property type="component" value="Unassembled WGS sequence"/>
</dbReference>
<evidence type="ECO:0000256" key="19">
    <source>
        <dbReference type="SAM" id="Phobius"/>
    </source>
</evidence>
<evidence type="ECO:0000256" key="17">
    <source>
        <dbReference type="PIRSR" id="PIRSR600829-3"/>
    </source>
</evidence>
<evidence type="ECO:0000256" key="10">
    <source>
        <dbReference type="ARBA" id="ARBA00022989"/>
    </source>
</evidence>
<feature type="transmembrane region" description="Helical" evidence="19">
    <location>
        <begin position="58"/>
        <end position="79"/>
    </location>
</feature>
<evidence type="ECO:0000256" key="18">
    <source>
        <dbReference type="PIRSR" id="PIRSR600829-4"/>
    </source>
</evidence>
<evidence type="ECO:0000256" key="11">
    <source>
        <dbReference type="ARBA" id="ARBA00023098"/>
    </source>
</evidence>
<dbReference type="InterPro" id="IPR036945">
    <property type="entry name" value="DAGK_sf"/>
</dbReference>
<keyword evidence="8 20" id="KW-0418">Kinase</keyword>
<comment type="cofactor">
    <cofactor evidence="18">
        <name>Mg(2+)</name>
        <dbReference type="ChEBI" id="CHEBI:18420"/>
    </cofactor>
    <text evidence="18">Mn(2+), Zn(2+), Cd(2+) and Co(2+) support activity to lesser extents.</text>
</comment>
<feature type="transmembrane region" description="Helical" evidence="19">
    <location>
        <begin position="33"/>
        <end position="52"/>
    </location>
</feature>
<dbReference type="OrthoDB" id="9789934at2"/>
<keyword evidence="13" id="KW-0594">Phospholipid biosynthesis</keyword>
<dbReference type="Gene3D" id="1.10.287.3610">
    <property type="match status" value="1"/>
</dbReference>
<dbReference type="Pfam" id="PF01219">
    <property type="entry name" value="DAGK_prokar"/>
    <property type="match status" value="1"/>
</dbReference>
<dbReference type="GO" id="GO:0016301">
    <property type="term" value="F:kinase activity"/>
    <property type="evidence" value="ECO:0007669"/>
    <property type="project" value="UniProtKB-KW"/>
</dbReference>
<evidence type="ECO:0000256" key="16">
    <source>
        <dbReference type="PIRSR" id="PIRSR600829-2"/>
    </source>
</evidence>
<keyword evidence="7 17" id="KW-0547">Nucleotide-binding</keyword>
<feature type="binding site" evidence="18">
    <location>
        <position position="76"/>
    </location>
    <ligand>
        <name>a divalent metal cation</name>
        <dbReference type="ChEBI" id="CHEBI:60240"/>
    </ligand>
</feature>
<gene>
    <name evidence="20" type="ORF">SAMN05216469_101124</name>
</gene>
<dbReference type="EMBL" id="FOAT01000001">
    <property type="protein sequence ID" value="SEK21492.1"/>
    <property type="molecule type" value="Genomic_DNA"/>
</dbReference>
<comment type="subcellular location">
    <subcellularLocation>
        <location evidence="1">Cell membrane</location>
        <topology evidence="1">Multi-pass membrane protein</topology>
    </subcellularLocation>
</comment>
<keyword evidence="18" id="KW-0479">Metal-binding</keyword>
<evidence type="ECO:0000256" key="8">
    <source>
        <dbReference type="ARBA" id="ARBA00022777"/>
    </source>
</evidence>
<evidence type="ECO:0000256" key="13">
    <source>
        <dbReference type="ARBA" id="ARBA00023209"/>
    </source>
</evidence>
<dbReference type="PANTHER" id="PTHR34299">
    <property type="entry name" value="DIACYLGLYCEROL KINASE"/>
    <property type="match status" value="1"/>
</dbReference>
<keyword evidence="18" id="KW-0460">Magnesium</keyword>
<proteinExistence type="inferred from homology"/>
<feature type="binding site" evidence="16">
    <location>
        <position position="69"/>
    </location>
    <ligand>
        <name>substrate</name>
    </ligand>
</feature>
<feature type="active site" description="Proton acceptor" evidence="15">
    <location>
        <position position="69"/>
    </location>
</feature>
<dbReference type="GO" id="GO:0046872">
    <property type="term" value="F:metal ion binding"/>
    <property type="evidence" value="ECO:0007669"/>
    <property type="project" value="UniProtKB-KW"/>
</dbReference>
<dbReference type="AlphaFoldDB" id="A0A1H7FAS8"/>
<keyword evidence="14" id="KW-1208">Phospholipid metabolism</keyword>
<dbReference type="InterPro" id="IPR033717">
    <property type="entry name" value="UDPK"/>
</dbReference>
<evidence type="ECO:0000256" key="14">
    <source>
        <dbReference type="ARBA" id="ARBA00023264"/>
    </source>
</evidence>
<evidence type="ECO:0000256" key="5">
    <source>
        <dbReference type="ARBA" id="ARBA00022679"/>
    </source>
</evidence>